<dbReference type="PROSITE" id="PS51194">
    <property type="entry name" value="HELICASE_CTER"/>
    <property type="match status" value="1"/>
</dbReference>
<dbReference type="PROSITE" id="PS50967">
    <property type="entry name" value="HRDC"/>
    <property type="match status" value="2"/>
</dbReference>
<dbReference type="Pfam" id="PF00570">
    <property type="entry name" value="HRDC"/>
    <property type="match status" value="2"/>
</dbReference>
<evidence type="ECO:0000256" key="10">
    <source>
        <dbReference type="ARBA" id="ARBA00034808"/>
    </source>
</evidence>
<dbReference type="GO" id="GO:0043138">
    <property type="term" value="F:3'-5' DNA helicase activity"/>
    <property type="evidence" value="ECO:0007669"/>
    <property type="project" value="UniProtKB-EC"/>
</dbReference>
<dbReference type="Gene3D" id="1.10.150.80">
    <property type="entry name" value="HRDC domain"/>
    <property type="match status" value="2"/>
</dbReference>
<dbReference type="EMBL" id="CAKOFQ010006731">
    <property type="protein sequence ID" value="CAH1966177.1"/>
    <property type="molecule type" value="Genomic_DNA"/>
</dbReference>
<evidence type="ECO:0000256" key="9">
    <source>
        <dbReference type="ARBA" id="ARBA00034617"/>
    </source>
</evidence>
<comment type="catalytic activity">
    <reaction evidence="11">
        <text>ATP + H2O = ADP + phosphate + H(+)</text>
        <dbReference type="Rhea" id="RHEA:13065"/>
        <dbReference type="ChEBI" id="CHEBI:15377"/>
        <dbReference type="ChEBI" id="CHEBI:15378"/>
        <dbReference type="ChEBI" id="CHEBI:30616"/>
        <dbReference type="ChEBI" id="CHEBI:43474"/>
        <dbReference type="ChEBI" id="CHEBI:456216"/>
    </reaction>
</comment>
<dbReference type="OrthoDB" id="10261556at2759"/>
<dbReference type="SMART" id="SM00341">
    <property type="entry name" value="HRDC"/>
    <property type="match status" value="2"/>
</dbReference>
<evidence type="ECO:0000256" key="4">
    <source>
        <dbReference type="ARBA" id="ARBA00022801"/>
    </source>
</evidence>
<feature type="compositionally biased region" description="Low complexity" evidence="12">
    <location>
        <begin position="1361"/>
        <end position="1370"/>
    </location>
</feature>
<keyword evidence="5" id="KW-0347">Helicase</keyword>
<dbReference type="InterPro" id="IPR029491">
    <property type="entry name" value="Helicase_HTH"/>
</dbReference>
<dbReference type="SUPFAM" id="SSF52540">
    <property type="entry name" value="P-loop containing nucleoside triphosphate hydrolases"/>
    <property type="match status" value="1"/>
</dbReference>
<dbReference type="FunFam" id="3.40.50.300:FF:001389">
    <property type="entry name" value="ATP-dependent DNA helicase RecQ"/>
    <property type="match status" value="1"/>
</dbReference>
<keyword evidence="3" id="KW-0547">Nucleotide-binding</keyword>
<dbReference type="InterPro" id="IPR036390">
    <property type="entry name" value="WH_DNA-bd_sf"/>
</dbReference>
<dbReference type="InterPro" id="IPR018982">
    <property type="entry name" value="RQC_domain"/>
</dbReference>
<protein>
    <recommendedName>
        <fullName evidence="10">DNA 3'-5' helicase</fullName>
        <ecNumber evidence="10">5.6.2.4</ecNumber>
    </recommendedName>
</protein>
<dbReference type="InterPro" id="IPR032284">
    <property type="entry name" value="RecQ_Zn-bd"/>
</dbReference>
<comment type="cofactor">
    <cofactor evidence="1">
        <name>Zn(2+)</name>
        <dbReference type="ChEBI" id="CHEBI:29105"/>
    </cofactor>
</comment>
<organism evidence="16 17">
    <name type="scientific">Acanthoscelides obtectus</name>
    <name type="common">Bean weevil</name>
    <name type="synonym">Bruchus obtectus</name>
    <dbReference type="NCBI Taxonomy" id="200917"/>
    <lineage>
        <taxon>Eukaryota</taxon>
        <taxon>Metazoa</taxon>
        <taxon>Ecdysozoa</taxon>
        <taxon>Arthropoda</taxon>
        <taxon>Hexapoda</taxon>
        <taxon>Insecta</taxon>
        <taxon>Pterygota</taxon>
        <taxon>Neoptera</taxon>
        <taxon>Endopterygota</taxon>
        <taxon>Coleoptera</taxon>
        <taxon>Polyphaga</taxon>
        <taxon>Cucujiformia</taxon>
        <taxon>Chrysomeloidea</taxon>
        <taxon>Chrysomelidae</taxon>
        <taxon>Bruchinae</taxon>
        <taxon>Bruchini</taxon>
        <taxon>Acanthoscelides</taxon>
    </lineage>
</organism>
<dbReference type="Pfam" id="PF16124">
    <property type="entry name" value="RecQ_Zn_bind"/>
    <property type="match status" value="1"/>
</dbReference>
<evidence type="ECO:0000256" key="7">
    <source>
        <dbReference type="ARBA" id="ARBA00023125"/>
    </source>
</evidence>
<dbReference type="PROSITE" id="PS51192">
    <property type="entry name" value="HELICASE_ATP_BIND_1"/>
    <property type="match status" value="1"/>
</dbReference>
<evidence type="ECO:0000259" key="13">
    <source>
        <dbReference type="PROSITE" id="PS50967"/>
    </source>
</evidence>
<dbReference type="GO" id="GO:0005524">
    <property type="term" value="F:ATP binding"/>
    <property type="evidence" value="ECO:0007669"/>
    <property type="project" value="UniProtKB-KW"/>
</dbReference>
<dbReference type="GO" id="GO:0005737">
    <property type="term" value="C:cytoplasm"/>
    <property type="evidence" value="ECO:0007669"/>
    <property type="project" value="TreeGrafter"/>
</dbReference>
<evidence type="ECO:0000256" key="12">
    <source>
        <dbReference type="SAM" id="MobiDB-lite"/>
    </source>
</evidence>
<dbReference type="InterPro" id="IPR010997">
    <property type="entry name" value="HRDC-like_sf"/>
</dbReference>
<evidence type="ECO:0000259" key="15">
    <source>
        <dbReference type="PROSITE" id="PS51194"/>
    </source>
</evidence>
<feature type="compositionally biased region" description="Polar residues" evidence="12">
    <location>
        <begin position="1371"/>
        <end position="1381"/>
    </location>
</feature>
<dbReference type="InterPro" id="IPR002121">
    <property type="entry name" value="HRDC_dom"/>
</dbReference>
<evidence type="ECO:0000256" key="3">
    <source>
        <dbReference type="ARBA" id="ARBA00022741"/>
    </source>
</evidence>
<dbReference type="SUPFAM" id="SSF46785">
    <property type="entry name" value="Winged helix' DNA-binding domain"/>
    <property type="match status" value="2"/>
</dbReference>
<keyword evidence="6" id="KW-0067">ATP-binding</keyword>
<dbReference type="Pfam" id="PF00270">
    <property type="entry name" value="DEAD"/>
    <property type="match status" value="1"/>
</dbReference>
<comment type="caution">
    <text evidence="16">The sequence shown here is derived from an EMBL/GenBank/DDBJ whole genome shotgun (WGS) entry which is preliminary data.</text>
</comment>
<dbReference type="PANTHER" id="PTHR13710:SF120">
    <property type="entry name" value="BIFUNCTIONAL 3'-5' EXONUCLEASE_ATP-DEPENDENT HELICASE WRN"/>
    <property type="match status" value="1"/>
</dbReference>
<feature type="domain" description="HRDC" evidence="13">
    <location>
        <begin position="1122"/>
        <end position="1204"/>
    </location>
</feature>
<dbReference type="InterPro" id="IPR044876">
    <property type="entry name" value="HRDC_dom_sf"/>
</dbReference>
<reference evidence="16" key="1">
    <citation type="submission" date="2022-03" db="EMBL/GenBank/DDBJ databases">
        <authorList>
            <person name="Sayadi A."/>
        </authorList>
    </citation>
    <scope>NUCLEOTIDE SEQUENCE</scope>
</reference>
<proteinExistence type="inferred from homology"/>
<dbReference type="Gene3D" id="3.40.50.300">
    <property type="entry name" value="P-loop containing nucleotide triphosphate hydrolases"/>
    <property type="match status" value="2"/>
</dbReference>
<comment type="catalytic activity">
    <reaction evidence="9">
        <text>Couples ATP hydrolysis with the unwinding of duplex DNA by translocating in the 3'-5' direction.</text>
        <dbReference type="EC" id="5.6.2.4"/>
    </reaction>
</comment>
<dbReference type="InterPro" id="IPR001650">
    <property type="entry name" value="Helicase_C-like"/>
</dbReference>
<dbReference type="GO" id="GO:0006260">
    <property type="term" value="P:DNA replication"/>
    <property type="evidence" value="ECO:0007669"/>
    <property type="project" value="InterPro"/>
</dbReference>
<feature type="region of interest" description="Disordered" evidence="12">
    <location>
        <begin position="1360"/>
        <end position="1381"/>
    </location>
</feature>
<dbReference type="SUPFAM" id="SSF47819">
    <property type="entry name" value="HRDC-like"/>
    <property type="match status" value="2"/>
</dbReference>
<dbReference type="InterPro" id="IPR036388">
    <property type="entry name" value="WH-like_DNA-bd_sf"/>
</dbReference>
<dbReference type="GO" id="GO:0005654">
    <property type="term" value="C:nucleoplasm"/>
    <property type="evidence" value="ECO:0007669"/>
    <property type="project" value="TreeGrafter"/>
</dbReference>
<sequence>MNRNVSSEDEELLKELDTDWDESIIEDLEKVEQDHIAENNVEDPTPEQLDVLLKNFGHNEFRPLQWKIISSIINRKRDNLAIMTTGYGKSLCFQYPPVYMEGIAIVISPLISLMQDQVLSLKIANIPACLLGSANKKQGQTIKEIFENMYKIVYLTPELCCGDMGKGLLRDMVSKLKIVLVAVDEAHCVSSWGHDFRLQYRQLGILKELMPGVPVLAVTATATPVVMDDIIKVLKLKNAQVSKSGFDRPNFYFAVNYRSDNLKRDFRKYMIYENGRYCFLGPTIIYCITRKKTEEISDRLNGLGMECLPYHAGLPLKLRKEVHEKFVKDKVPVITATIAFGMGIDKPDVRNIFHYGISSSLEGYFQEAGRAGRDGMPARCVVFWSETDFNIYRSIWEHSRYGANTLERKEKSLEIIERYVNFTDCRRKFIMAYFEDNPNVFVPKRLDCCDNCMINNIGAESRVNEYKELDDEGKFNFTDHAKKFLAVVNELQGQYGMVSYATFLLGQNGKKFSRFCDSPLFGSGKDKSKTWWKELGTMLLNKKYLAQTSFEFGKYIVDVTREGNKFLQGVHSRLIEQPTIPMLADFELKSDAWLSKDKYGKISQDTTQKGRIMILTNRGRPSTSAEVDLTQCLTQTQSSSINPKLYCELVNKRQELADIEDCAPYMIASNKALLAMSDAAPENLQQLKDLKLHGFTQNKLRKYGPMFLKVTAEFAKKFLIMKRKETVTSASTSLGTDLMDILKSNPLPSAKRLTNSAIASYEYFSSGLSCEQIADKRCLGLTTVKEHIRDCMLWGYPIKLSNYVSKDNANIVLDAIKKGGMDELLHIKANCPEEITYDEIKAVVNYVKIREHLKELGLQYTDFEDFKYVSIFSLKSDEMKENSDFKTEPEDKFTIDLLDEKVEEAASNSNTMPEQEYINTSIELEDVKLEEITIKLSSTSDVAMMYPDVPVPKNLGCITNNINVELGMNDIGPDVDGNFDLTHHAKKFLAVVYELEGRFGMVSYITFLRGSKEKKFHRFCDSPLCGSGKDKSDTWWRELGDMLLSERYLEKTPFDDFGNHLVHVTKKGHNFLQDAHSKLVESSSALMLAEDIKSQDRKGKIIAGRPASSTDLTQCLTQVQSDLLNPRLYSELVDKRLELAEIEDCDPCMIASDKALLVMSDAAPQDFEQMKYLKLNEFTQAKLEKYGPMFLKVTAAFADKFLNRNTVTPNANAFLRTDLTEILKSHPLPHTKRLTNSTVASYEHFSSGLNFEEIAEKRFLSPATIKTHIYDCMLWGYPIRLSNFVSMDNIGIILEAIKKGGTDMYFNVKINCPERITYDEIKPVVNYVKVREHLKRLGIQYTDFEDFEYDTISSKYLADQNNDNVNGKNNSTASNSEPEDNTLTQFIDKLKEAYDDIPTQNTVDDNAKVETIDLDCDSESKSSEEEARRDQLSEFIEHMETAYKGVVKTIVDSEHDYTETGELNIPPTCPVGRLNGDEVLKVNGIEPSQFAGESQKMKRAVVRVKGVVKTIVDSEHDYTETGELNIPPTCPVGRLNGDEVLKVNGIEPSQFAGESQKKKRAVARVKDEVLKINGMEPSQYAEEPLEKKQKIATNASADSGTDTLESVGGEFDSSIDYALLDSP</sequence>
<keyword evidence="17" id="KW-1185">Reference proteome</keyword>
<dbReference type="InterPro" id="IPR027417">
    <property type="entry name" value="P-loop_NTPase"/>
</dbReference>
<dbReference type="GO" id="GO:0005694">
    <property type="term" value="C:chromosome"/>
    <property type="evidence" value="ECO:0007669"/>
    <property type="project" value="TreeGrafter"/>
</dbReference>
<dbReference type="InterPro" id="IPR014001">
    <property type="entry name" value="Helicase_ATP-bd"/>
</dbReference>
<accession>A0A9P0K627</accession>
<name>A0A9P0K627_ACAOB</name>
<dbReference type="GO" id="GO:0000723">
    <property type="term" value="P:telomere maintenance"/>
    <property type="evidence" value="ECO:0007669"/>
    <property type="project" value="TreeGrafter"/>
</dbReference>
<evidence type="ECO:0000259" key="14">
    <source>
        <dbReference type="PROSITE" id="PS51192"/>
    </source>
</evidence>
<dbReference type="Pfam" id="PF00271">
    <property type="entry name" value="Helicase_C"/>
    <property type="match status" value="1"/>
</dbReference>
<dbReference type="GO" id="GO:0000724">
    <property type="term" value="P:double-strand break repair via homologous recombination"/>
    <property type="evidence" value="ECO:0007669"/>
    <property type="project" value="TreeGrafter"/>
</dbReference>
<dbReference type="InterPro" id="IPR011545">
    <property type="entry name" value="DEAD/DEAH_box_helicase_dom"/>
</dbReference>
<evidence type="ECO:0000256" key="2">
    <source>
        <dbReference type="ARBA" id="ARBA00005446"/>
    </source>
</evidence>
<dbReference type="NCBIfam" id="TIGR00614">
    <property type="entry name" value="recQ_fam"/>
    <property type="match status" value="1"/>
</dbReference>
<feature type="domain" description="Helicase ATP-binding" evidence="14">
    <location>
        <begin position="70"/>
        <end position="240"/>
    </location>
</feature>
<evidence type="ECO:0000256" key="8">
    <source>
        <dbReference type="ARBA" id="ARBA00023235"/>
    </source>
</evidence>
<keyword evidence="7" id="KW-0238">DNA-binding</keyword>
<dbReference type="EC" id="5.6.2.4" evidence="10"/>
<keyword evidence="4" id="KW-0378">Hydrolase</keyword>
<evidence type="ECO:0000256" key="11">
    <source>
        <dbReference type="ARBA" id="ARBA00049360"/>
    </source>
</evidence>
<dbReference type="Pfam" id="PF09382">
    <property type="entry name" value="RQC"/>
    <property type="match status" value="2"/>
</dbReference>
<feature type="domain" description="HRDC" evidence="13">
    <location>
        <begin position="639"/>
        <end position="721"/>
    </location>
</feature>
<dbReference type="PANTHER" id="PTHR13710">
    <property type="entry name" value="DNA HELICASE RECQ FAMILY MEMBER"/>
    <property type="match status" value="1"/>
</dbReference>
<gene>
    <name evidence="16" type="ORF">ACAOBT_LOCUS6697</name>
</gene>
<dbReference type="GO" id="GO:0009378">
    <property type="term" value="F:four-way junction helicase activity"/>
    <property type="evidence" value="ECO:0007669"/>
    <property type="project" value="TreeGrafter"/>
</dbReference>
<dbReference type="SMART" id="SM00487">
    <property type="entry name" value="DEXDc"/>
    <property type="match status" value="1"/>
</dbReference>
<dbReference type="Gene3D" id="1.10.10.10">
    <property type="entry name" value="Winged helix-like DNA-binding domain superfamily/Winged helix DNA-binding domain"/>
    <property type="match status" value="2"/>
</dbReference>
<evidence type="ECO:0000313" key="17">
    <source>
        <dbReference type="Proteomes" id="UP001152888"/>
    </source>
</evidence>
<evidence type="ECO:0000256" key="1">
    <source>
        <dbReference type="ARBA" id="ARBA00001947"/>
    </source>
</evidence>
<keyword evidence="8" id="KW-0413">Isomerase</keyword>
<evidence type="ECO:0000256" key="6">
    <source>
        <dbReference type="ARBA" id="ARBA00022840"/>
    </source>
</evidence>
<comment type="similarity">
    <text evidence="2">Belongs to the helicase family. RecQ subfamily.</text>
</comment>
<dbReference type="Pfam" id="PF14493">
    <property type="entry name" value="HTH_40"/>
    <property type="match status" value="2"/>
</dbReference>
<evidence type="ECO:0000256" key="5">
    <source>
        <dbReference type="ARBA" id="ARBA00022806"/>
    </source>
</evidence>
<dbReference type="InterPro" id="IPR004589">
    <property type="entry name" value="DNA_helicase_ATP-dep_RecQ"/>
</dbReference>
<dbReference type="SMART" id="SM00490">
    <property type="entry name" value="HELICc"/>
    <property type="match status" value="1"/>
</dbReference>
<feature type="domain" description="Helicase C-terminal" evidence="15">
    <location>
        <begin position="265"/>
        <end position="414"/>
    </location>
</feature>
<dbReference type="Proteomes" id="UP001152888">
    <property type="component" value="Unassembled WGS sequence"/>
</dbReference>
<dbReference type="CDD" id="cd18794">
    <property type="entry name" value="SF2_C_RecQ"/>
    <property type="match status" value="1"/>
</dbReference>
<dbReference type="GO" id="GO:0003677">
    <property type="term" value="F:DNA binding"/>
    <property type="evidence" value="ECO:0007669"/>
    <property type="project" value="UniProtKB-KW"/>
</dbReference>
<evidence type="ECO:0000313" key="16">
    <source>
        <dbReference type="EMBL" id="CAH1966177.1"/>
    </source>
</evidence>
<dbReference type="GO" id="GO:0016787">
    <property type="term" value="F:hydrolase activity"/>
    <property type="evidence" value="ECO:0007669"/>
    <property type="project" value="UniProtKB-KW"/>
</dbReference>
<dbReference type="SMART" id="SM00956">
    <property type="entry name" value="RQC"/>
    <property type="match status" value="2"/>
</dbReference>